<evidence type="ECO:0000313" key="3">
    <source>
        <dbReference type="Proteomes" id="UP000027073"/>
    </source>
</evidence>
<evidence type="ECO:0000256" key="1">
    <source>
        <dbReference type="SAM" id="MobiDB-lite"/>
    </source>
</evidence>
<sequence length="172" mass="18280">MSMSSRGRRQSRPAIILCYEVVVSSAAFVKPRLPDRVRSYASGSTSTTSRHDPEYTSRPLIPPIRCCADNAGPASTAHRTPTEGSDCLVGPLACCQLGNSAATPEPAGPSSSRSDGKTANARNASPAAFDANLKEQALVQLVVQRAPASGDTVGVVWRQLEEMIAERVRRLT</sequence>
<feature type="region of interest" description="Disordered" evidence="1">
    <location>
        <begin position="101"/>
        <end position="122"/>
    </location>
</feature>
<reference evidence="3" key="1">
    <citation type="journal article" date="2014" name="Proc. Natl. Acad. Sci. U.S.A.">
        <title>Extensive sampling of basidiomycete genomes demonstrates inadequacy of the white-rot/brown-rot paradigm for wood decay fungi.</title>
        <authorList>
            <person name="Riley R."/>
            <person name="Salamov A.A."/>
            <person name="Brown D.W."/>
            <person name="Nagy L.G."/>
            <person name="Floudas D."/>
            <person name="Held B.W."/>
            <person name="Levasseur A."/>
            <person name="Lombard V."/>
            <person name="Morin E."/>
            <person name="Otillar R."/>
            <person name="Lindquist E.A."/>
            <person name="Sun H."/>
            <person name="LaButti K.M."/>
            <person name="Schmutz J."/>
            <person name="Jabbour D."/>
            <person name="Luo H."/>
            <person name="Baker S.E."/>
            <person name="Pisabarro A.G."/>
            <person name="Walton J.D."/>
            <person name="Blanchette R.A."/>
            <person name="Henrissat B."/>
            <person name="Martin F."/>
            <person name="Cullen D."/>
            <person name="Hibbett D.S."/>
            <person name="Grigoriev I.V."/>
        </authorList>
    </citation>
    <scope>NUCLEOTIDE SEQUENCE [LARGE SCALE GENOMIC DNA]</scope>
    <source>
        <strain evidence="3">PC15</strain>
    </source>
</reference>
<feature type="region of interest" description="Disordered" evidence="1">
    <location>
        <begin position="38"/>
        <end position="57"/>
    </location>
</feature>
<dbReference type="InParanoid" id="A0A067NCY6"/>
<dbReference type="Proteomes" id="UP000027073">
    <property type="component" value="Unassembled WGS sequence"/>
</dbReference>
<gene>
    <name evidence="2" type="ORF">PLEOSDRAFT_1110100</name>
</gene>
<dbReference type="EMBL" id="KL198015">
    <property type="protein sequence ID" value="KDQ21987.1"/>
    <property type="molecule type" value="Genomic_DNA"/>
</dbReference>
<accession>A0A067NCY6</accession>
<protein>
    <submittedName>
        <fullName evidence="2">Uncharacterized protein</fullName>
    </submittedName>
</protein>
<organism evidence="2 3">
    <name type="scientific">Pleurotus ostreatus (strain PC15)</name>
    <name type="common">Oyster mushroom</name>
    <dbReference type="NCBI Taxonomy" id="1137138"/>
    <lineage>
        <taxon>Eukaryota</taxon>
        <taxon>Fungi</taxon>
        <taxon>Dikarya</taxon>
        <taxon>Basidiomycota</taxon>
        <taxon>Agaricomycotina</taxon>
        <taxon>Agaricomycetes</taxon>
        <taxon>Agaricomycetidae</taxon>
        <taxon>Agaricales</taxon>
        <taxon>Pleurotineae</taxon>
        <taxon>Pleurotaceae</taxon>
        <taxon>Pleurotus</taxon>
    </lineage>
</organism>
<dbReference type="VEuPathDB" id="FungiDB:PLEOSDRAFT_1110100"/>
<name>A0A067NCY6_PLEO1</name>
<dbReference type="HOGENOM" id="CLU_1555905_0_0_1"/>
<evidence type="ECO:0000313" key="2">
    <source>
        <dbReference type="EMBL" id="KDQ21987.1"/>
    </source>
</evidence>
<dbReference type="AlphaFoldDB" id="A0A067NCY6"/>
<proteinExistence type="predicted"/>